<dbReference type="RefSeq" id="XP_043033581.1">
    <property type="nucleotide sequence ID" value="XM_043190695.1"/>
</dbReference>
<comment type="similarity">
    <text evidence="1 2">Belongs to the peptidase C12 family.</text>
</comment>
<accession>A0A9P7VHD9</accession>
<dbReference type="GO" id="GO:0004843">
    <property type="term" value="F:cysteine-type deubiquitinase activity"/>
    <property type="evidence" value="ECO:0007669"/>
    <property type="project" value="InterPro"/>
</dbReference>
<evidence type="ECO:0000313" key="5">
    <source>
        <dbReference type="Proteomes" id="UP000812287"/>
    </source>
</evidence>
<comment type="caution">
    <text evidence="2">Lacks conserved residue(s) required for the propagation of feature annotation.</text>
</comment>
<gene>
    <name evidence="4" type="ORF">BT62DRAFT_997978</name>
</gene>
<dbReference type="InterPro" id="IPR038765">
    <property type="entry name" value="Papain-like_cys_pep_sf"/>
</dbReference>
<evidence type="ECO:0000256" key="2">
    <source>
        <dbReference type="PROSITE-ProRule" id="PRU01393"/>
    </source>
</evidence>
<name>A0A9P7VHD9_9AGAR</name>
<dbReference type="EMBL" id="MU250577">
    <property type="protein sequence ID" value="KAG7440081.1"/>
    <property type="molecule type" value="Genomic_DNA"/>
</dbReference>
<dbReference type="OrthoDB" id="427186at2759"/>
<organism evidence="4 5">
    <name type="scientific">Guyanagaster necrorhizus</name>
    <dbReference type="NCBI Taxonomy" id="856835"/>
    <lineage>
        <taxon>Eukaryota</taxon>
        <taxon>Fungi</taxon>
        <taxon>Dikarya</taxon>
        <taxon>Basidiomycota</taxon>
        <taxon>Agaricomycotina</taxon>
        <taxon>Agaricomycetes</taxon>
        <taxon>Agaricomycetidae</taxon>
        <taxon>Agaricales</taxon>
        <taxon>Marasmiineae</taxon>
        <taxon>Physalacriaceae</taxon>
        <taxon>Guyanagaster</taxon>
    </lineage>
</organism>
<dbReference type="Gene3D" id="1.10.418.80">
    <property type="entry name" value="Ubiquitin carboxyl-terminal hydrolase, domain 1"/>
    <property type="match status" value="1"/>
</dbReference>
<dbReference type="InterPro" id="IPR001578">
    <property type="entry name" value="Peptidase_C12_UCH"/>
</dbReference>
<feature type="domain" description="UCH catalytic" evidence="3">
    <location>
        <begin position="1"/>
        <end position="145"/>
    </location>
</feature>
<evidence type="ECO:0000259" key="3">
    <source>
        <dbReference type="PROSITE" id="PS52048"/>
    </source>
</evidence>
<dbReference type="GO" id="GO:0016579">
    <property type="term" value="P:protein deubiquitination"/>
    <property type="evidence" value="ECO:0007669"/>
    <property type="project" value="TreeGrafter"/>
</dbReference>
<keyword evidence="5" id="KW-1185">Reference proteome</keyword>
<sequence>MFWVPQSIRHVCGLYALLHSVCNGDARKHILPNTPLSRLLEKTSTLTSSPELARVLEDDSDIEEAHCSIGRRGNTPIPDVSEQRTGKRIVYDKVLTPDQDSLSEPVLDLIRGYIKDLSADGNLEFSLMALVEDNSMLECIGTDVH</sequence>
<comment type="caution">
    <text evidence="4">The sequence shown here is derived from an EMBL/GenBank/DDBJ whole genome shotgun (WGS) entry which is preliminary data.</text>
</comment>
<proteinExistence type="inferred from homology"/>
<dbReference type="PROSITE" id="PS52048">
    <property type="entry name" value="UCH_DOMAIN"/>
    <property type="match status" value="1"/>
</dbReference>
<evidence type="ECO:0000256" key="1">
    <source>
        <dbReference type="ARBA" id="ARBA00009326"/>
    </source>
</evidence>
<dbReference type="Pfam" id="PF01088">
    <property type="entry name" value="Peptidase_C12"/>
    <property type="match status" value="1"/>
</dbReference>
<dbReference type="GeneID" id="66112992"/>
<dbReference type="Proteomes" id="UP000812287">
    <property type="component" value="Unassembled WGS sequence"/>
</dbReference>
<dbReference type="GO" id="GO:0006511">
    <property type="term" value="P:ubiquitin-dependent protein catabolic process"/>
    <property type="evidence" value="ECO:0007669"/>
    <property type="project" value="InterPro"/>
</dbReference>
<reference evidence="4" key="1">
    <citation type="submission" date="2020-11" db="EMBL/GenBank/DDBJ databases">
        <title>Adaptations for nitrogen fixation in a non-lichenized fungal sporocarp promotes dispersal by wood-feeding termites.</title>
        <authorList>
            <consortium name="DOE Joint Genome Institute"/>
            <person name="Koch R.A."/>
            <person name="Yoon G."/>
            <person name="Arayal U."/>
            <person name="Lail K."/>
            <person name="Amirebrahimi M."/>
            <person name="Labutti K."/>
            <person name="Lipzen A."/>
            <person name="Riley R."/>
            <person name="Barry K."/>
            <person name="Henrissat B."/>
            <person name="Grigoriev I.V."/>
            <person name="Herr J.R."/>
            <person name="Aime M.C."/>
        </authorList>
    </citation>
    <scope>NUCLEOTIDE SEQUENCE</scope>
    <source>
        <strain evidence="4">MCA 3950</strain>
    </source>
</reference>
<protein>
    <submittedName>
        <fullName evidence="4">Cysteine proteinase</fullName>
    </submittedName>
</protein>
<dbReference type="PANTHER" id="PTHR10589:SF17">
    <property type="entry name" value="UBIQUITIN CARBOXYL-TERMINAL HYDROLASE"/>
    <property type="match status" value="1"/>
</dbReference>
<dbReference type="AlphaFoldDB" id="A0A9P7VHD9"/>
<dbReference type="PANTHER" id="PTHR10589">
    <property type="entry name" value="UBIQUITIN CARBOXYL-TERMINAL HYDROLASE"/>
    <property type="match status" value="1"/>
</dbReference>
<dbReference type="GO" id="GO:0005737">
    <property type="term" value="C:cytoplasm"/>
    <property type="evidence" value="ECO:0007669"/>
    <property type="project" value="TreeGrafter"/>
</dbReference>
<dbReference type="SUPFAM" id="SSF54001">
    <property type="entry name" value="Cysteine proteinases"/>
    <property type="match status" value="1"/>
</dbReference>
<evidence type="ECO:0000313" key="4">
    <source>
        <dbReference type="EMBL" id="KAG7440081.1"/>
    </source>
</evidence>